<evidence type="ECO:0000259" key="2">
    <source>
        <dbReference type="Pfam" id="PF03413"/>
    </source>
</evidence>
<dbReference type="HOGENOM" id="CLU_1376239_0_0_7"/>
<accession>Q6ANJ0</accession>
<dbReference type="AlphaFoldDB" id="Q6ANJ0"/>
<feature type="domain" description="PepSY" evidence="2">
    <location>
        <begin position="139"/>
        <end position="191"/>
    </location>
</feature>
<sequence length="198" mass="21838">MSINLPVGGVMKRKKYAVAAVLLASFFMVSPSFAGHDGNKSLIRYNMLLAQTQKTLSQVVEEQAKKTAATVIEAELEMKSLGLSEQKQPVYKIVTYKKGGRVKYYIDSVTGKVLLSKKKGNWNPLDDDMLEAEAMSKAKISMGRAITLAEKKFSGKAIEAEIDEDDDVLYYKVKLVPKSGVIKALVDPKVGTPYEVVR</sequence>
<evidence type="ECO:0000313" key="3">
    <source>
        <dbReference type="EMBL" id="CAG36084.1"/>
    </source>
</evidence>
<dbReference type="Pfam" id="PF03413">
    <property type="entry name" value="PepSY"/>
    <property type="match status" value="2"/>
</dbReference>
<feature type="signal peptide" evidence="1">
    <location>
        <begin position="1"/>
        <end position="34"/>
    </location>
</feature>
<dbReference type="InterPro" id="IPR025711">
    <property type="entry name" value="PepSY"/>
</dbReference>
<gene>
    <name evidence="3" type="ordered locus">DP1355</name>
</gene>
<dbReference type="Gene3D" id="3.10.450.40">
    <property type="match status" value="2"/>
</dbReference>
<feature type="domain" description="PepSY" evidence="2">
    <location>
        <begin position="57"/>
        <end position="114"/>
    </location>
</feature>
<proteinExistence type="predicted"/>
<dbReference type="eggNOG" id="COG3212">
    <property type="taxonomic scope" value="Bacteria"/>
</dbReference>
<dbReference type="EMBL" id="CR522870">
    <property type="protein sequence ID" value="CAG36084.1"/>
    <property type="molecule type" value="Genomic_DNA"/>
</dbReference>
<evidence type="ECO:0000256" key="1">
    <source>
        <dbReference type="SAM" id="SignalP"/>
    </source>
</evidence>
<name>Q6ANJ0_DESPS</name>
<protein>
    <recommendedName>
        <fullName evidence="2">PepSY domain-containing protein</fullName>
    </recommendedName>
</protein>
<keyword evidence="4" id="KW-1185">Reference proteome</keyword>
<dbReference type="KEGG" id="dps:DP1355"/>
<feature type="chain" id="PRO_5004270600" description="PepSY domain-containing protein" evidence="1">
    <location>
        <begin position="35"/>
        <end position="198"/>
    </location>
</feature>
<reference evidence="4" key="1">
    <citation type="journal article" date="2004" name="Environ. Microbiol.">
        <title>The genome of Desulfotalea psychrophila, a sulfate-reducing bacterium from permanently cold Arctic sediments.</title>
        <authorList>
            <person name="Rabus R."/>
            <person name="Ruepp A."/>
            <person name="Frickey T."/>
            <person name="Rattei T."/>
            <person name="Fartmann B."/>
            <person name="Stark M."/>
            <person name="Bauer M."/>
            <person name="Zibat A."/>
            <person name="Lombardot T."/>
            <person name="Becker I."/>
            <person name="Amann J."/>
            <person name="Gellner K."/>
            <person name="Teeling H."/>
            <person name="Leuschner W.D."/>
            <person name="Gloeckner F.-O."/>
            <person name="Lupas A.N."/>
            <person name="Amann R."/>
            <person name="Klenk H.-P."/>
        </authorList>
    </citation>
    <scope>NUCLEOTIDE SEQUENCE [LARGE SCALE GENOMIC DNA]</scope>
    <source>
        <strain evidence="4">DSM 12343 / LSv54</strain>
    </source>
</reference>
<organism evidence="3 4">
    <name type="scientific">Desulfotalea psychrophila (strain LSv54 / DSM 12343)</name>
    <dbReference type="NCBI Taxonomy" id="177439"/>
    <lineage>
        <taxon>Bacteria</taxon>
        <taxon>Pseudomonadati</taxon>
        <taxon>Thermodesulfobacteriota</taxon>
        <taxon>Desulfobulbia</taxon>
        <taxon>Desulfobulbales</taxon>
        <taxon>Desulfocapsaceae</taxon>
        <taxon>Desulfotalea</taxon>
    </lineage>
</organism>
<evidence type="ECO:0000313" key="4">
    <source>
        <dbReference type="Proteomes" id="UP000000602"/>
    </source>
</evidence>
<keyword evidence="1" id="KW-0732">Signal</keyword>
<dbReference type="Proteomes" id="UP000000602">
    <property type="component" value="Chromosome"/>
</dbReference>